<evidence type="ECO:0000313" key="3">
    <source>
        <dbReference type="EMBL" id="KAK3364414.1"/>
    </source>
</evidence>
<feature type="compositionally biased region" description="Pro residues" evidence="2">
    <location>
        <begin position="243"/>
        <end position="268"/>
    </location>
</feature>
<reference evidence="3" key="1">
    <citation type="journal article" date="2023" name="Mol. Phylogenet. Evol.">
        <title>Genome-scale phylogeny and comparative genomics of the fungal order Sordariales.</title>
        <authorList>
            <person name="Hensen N."/>
            <person name="Bonometti L."/>
            <person name="Westerberg I."/>
            <person name="Brannstrom I.O."/>
            <person name="Guillou S."/>
            <person name="Cros-Aarteil S."/>
            <person name="Calhoun S."/>
            <person name="Haridas S."/>
            <person name="Kuo A."/>
            <person name="Mondo S."/>
            <person name="Pangilinan J."/>
            <person name="Riley R."/>
            <person name="LaButti K."/>
            <person name="Andreopoulos B."/>
            <person name="Lipzen A."/>
            <person name="Chen C."/>
            <person name="Yan M."/>
            <person name="Daum C."/>
            <person name="Ng V."/>
            <person name="Clum A."/>
            <person name="Steindorff A."/>
            <person name="Ohm R.A."/>
            <person name="Martin F."/>
            <person name="Silar P."/>
            <person name="Natvig D.O."/>
            <person name="Lalanne C."/>
            <person name="Gautier V."/>
            <person name="Ament-Velasquez S.L."/>
            <person name="Kruys A."/>
            <person name="Hutchinson M.I."/>
            <person name="Powell A.J."/>
            <person name="Barry K."/>
            <person name="Miller A.N."/>
            <person name="Grigoriev I.V."/>
            <person name="Debuchy R."/>
            <person name="Gladieux P."/>
            <person name="Hiltunen Thoren M."/>
            <person name="Johannesson H."/>
        </authorList>
    </citation>
    <scope>NUCLEOTIDE SEQUENCE</scope>
    <source>
        <strain evidence="3">CBS 955.72</strain>
    </source>
</reference>
<accession>A0AAJ0ML22</accession>
<evidence type="ECO:0000256" key="1">
    <source>
        <dbReference type="ARBA" id="ARBA00023242"/>
    </source>
</evidence>
<gene>
    <name evidence="3" type="ORF">B0T25DRAFT_443552</name>
</gene>
<proteinExistence type="predicted"/>
<feature type="compositionally biased region" description="Acidic residues" evidence="2">
    <location>
        <begin position="436"/>
        <end position="445"/>
    </location>
</feature>
<dbReference type="GO" id="GO:0008270">
    <property type="term" value="F:zinc ion binding"/>
    <property type="evidence" value="ECO:0007669"/>
    <property type="project" value="InterPro"/>
</dbReference>
<feature type="region of interest" description="Disordered" evidence="2">
    <location>
        <begin position="370"/>
        <end position="389"/>
    </location>
</feature>
<sequence>INYLVRASQTKLRLIQGDSEAFADVLTLMNDYEGVLSRHESLAANLGAKLTAPRLLRAMEILFEGAITVSPTLSPQSPFRDSRPSTWYTPSWLEIVSFAKSNPTEFNLTSTPDGRRVCRFLMKNVHVEISEDDWRLVMSGVLDRFPLASQPLEEDETAELATLDILEQRVQTLIKKADEVARKARQLNYHLSGRKAAITSRRSTPHPQTTAGFQAAMTQPPAARPTYDLHADLLQQFLTTPTAPIPSQPPSSLPTPSEPPRLRPPPTAAPSQSTRPSPAPPGPAPSDSPTPTRPDPGAPSDDPSALHRPLIQARIEKLARGDAITPPCDRCRRLKTACIKHLTACQGCTRKHAKCSWKGITAEEITALHKDTPPRPSTTAPASEGEEGARVLREVSGRLRMPSTSTSTSSAIPGGGGFDLARILFPDRDARRRDEDRDEMEVDEAESAKGKEPSSSASGYPYQQHSLLSHMASVATAAAEARERRGTTSRASSLGRD</sequence>
<dbReference type="InterPro" id="IPR001138">
    <property type="entry name" value="Zn2Cys6_DnaBD"/>
</dbReference>
<comment type="caution">
    <text evidence="3">The sequence shown here is derived from an EMBL/GenBank/DDBJ whole genome shotgun (WGS) entry which is preliminary data.</text>
</comment>
<feature type="compositionally biased region" description="Polar residues" evidence="2">
    <location>
        <begin position="200"/>
        <end position="212"/>
    </location>
</feature>
<evidence type="ECO:0000256" key="2">
    <source>
        <dbReference type="SAM" id="MobiDB-lite"/>
    </source>
</evidence>
<keyword evidence="4" id="KW-1185">Reference proteome</keyword>
<feature type="region of interest" description="Disordered" evidence="2">
    <location>
        <begin position="240"/>
        <end position="305"/>
    </location>
</feature>
<keyword evidence="1" id="KW-0539">Nucleus</keyword>
<feature type="compositionally biased region" description="Polar residues" evidence="2">
    <location>
        <begin position="453"/>
        <end position="467"/>
    </location>
</feature>
<dbReference type="CDD" id="cd00067">
    <property type="entry name" value="GAL4"/>
    <property type="match status" value="1"/>
</dbReference>
<dbReference type="EMBL" id="JAUIQD010000001">
    <property type="protein sequence ID" value="KAK3364414.1"/>
    <property type="molecule type" value="Genomic_DNA"/>
</dbReference>
<reference evidence="3" key="2">
    <citation type="submission" date="2023-06" db="EMBL/GenBank/DDBJ databases">
        <authorList>
            <consortium name="Lawrence Berkeley National Laboratory"/>
            <person name="Haridas S."/>
            <person name="Hensen N."/>
            <person name="Bonometti L."/>
            <person name="Westerberg I."/>
            <person name="Brannstrom I.O."/>
            <person name="Guillou S."/>
            <person name="Cros-Aarteil S."/>
            <person name="Calhoun S."/>
            <person name="Kuo A."/>
            <person name="Mondo S."/>
            <person name="Pangilinan J."/>
            <person name="Riley R."/>
            <person name="Labutti K."/>
            <person name="Andreopoulos B."/>
            <person name="Lipzen A."/>
            <person name="Chen C."/>
            <person name="Yanf M."/>
            <person name="Daum C."/>
            <person name="Ng V."/>
            <person name="Clum A."/>
            <person name="Steindorff A."/>
            <person name="Ohm R."/>
            <person name="Martin F."/>
            <person name="Silar P."/>
            <person name="Natvig D."/>
            <person name="Lalanne C."/>
            <person name="Gautier V."/>
            <person name="Ament-Velasquez S.L."/>
            <person name="Kruys A."/>
            <person name="Hutchinson M.I."/>
            <person name="Powell A.J."/>
            <person name="Barry K."/>
            <person name="Miller A.N."/>
            <person name="Grigoriev I.V."/>
            <person name="Debuchy R."/>
            <person name="Gladieux P."/>
            <person name="Thoren M.H."/>
            <person name="Johannesson H."/>
        </authorList>
    </citation>
    <scope>NUCLEOTIDE SEQUENCE</scope>
    <source>
        <strain evidence="3">CBS 955.72</strain>
    </source>
</reference>
<feature type="compositionally biased region" description="Low complexity" evidence="2">
    <location>
        <begin position="488"/>
        <end position="497"/>
    </location>
</feature>
<feature type="region of interest" description="Disordered" evidence="2">
    <location>
        <begin position="395"/>
        <end position="497"/>
    </location>
</feature>
<dbReference type="Proteomes" id="UP001275084">
    <property type="component" value="Unassembled WGS sequence"/>
</dbReference>
<evidence type="ECO:0008006" key="5">
    <source>
        <dbReference type="Google" id="ProtNLM"/>
    </source>
</evidence>
<dbReference type="AlphaFoldDB" id="A0AAJ0ML22"/>
<protein>
    <recommendedName>
        <fullName evidence="5">Zn(2)-C6 fungal-type domain-containing protein</fullName>
    </recommendedName>
</protein>
<organism evidence="3 4">
    <name type="scientific">Lasiosphaeria hispida</name>
    <dbReference type="NCBI Taxonomy" id="260671"/>
    <lineage>
        <taxon>Eukaryota</taxon>
        <taxon>Fungi</taxon>
        <taxon>Dikarya</taxon>
        <taxon>Ascomycota</taxon>
        <taxon>Pezizomycotina</taxon>
        <taxon>Sordariomycetes</taxon>
        <taxon>Sordariomycetidae</taxon>
        <taxon>Sordariales</taxon>
        <taxon>Lasiosphaeriaceae</taxon>
        <taxon>Lasiosphaeria</taxon>
    </lineage>
</organism>
<feature type="non-terminal residue" evidence="3">
    <location>
        <position position="1"/>
    </location>
</feature>
<feature type="compositionally biased region" description="Basic and acidic residues" evidence="2">
    <location>
        <begin position="425"/>
        <end position="435"/>
    </location>
</feature>
<feature type="region of interest" description="Disordered" evidence="2">
    <location>
        <begin position="192"/>
        <end position="213"/>
    </location>
</feature>
<evidence type="ECO:0000313" key="4">
    <source>
        <dbReference type="Proteomes" id="UP001275084"/>
    </source>
</evidence>
<feature type="compositionally biased region" description="Pro residues" evidence="2">
    <location>
        <begin position="277"/>
        <end position="297"/>
    </location>
</feature>
<dbReference type="GO" id="GO:0000981">
    <property type="term" value="F:DNA-binding transcription factor activity, RNA polymerase II-specific"/>
    <property type="evidence" value="ECO:0007669"/>
    <property type="project" value="InterPro"/>
</dbReference>
<name>A0AAJ0ML22_9PEZI</name>